<gene>
    <name evidence="1" type="ordered locus">MICA_1391</name>
</gene>
<dbReference type="EMBL" id="CP002382">
    <property type="protein sequence ID" value="AEP09709.1"/>
    <property type="molecule type" value="Genomic_DNA"/>
</dbReference>
<organism evidence="1 2">
    <name type="scientific">Micavibrio aeruginosavorus (strain ARL-13)</name>
    <dbReference type="NCBI Taxonomy" id="856793"/>
    <lineage>
        <taxon>Bacteria</taxon>
        <taxon>Pseudomonadati</taxon>
        <taxon>Bdellovibrionota</taxon>
        <taxon>Bdellovibrionia</taxon>
        <taxon>Bdellovibrionales</taxon>
        <taxon>Pseudobdellovibrionaceae</taxon>
        <taxon>Micavibrio</taxon>
    </lineage>
</organism>
<sequence>MGFRLQQGFGRLSILFHRTETKYRPNAFILWLISLLTK</sequence>
<reference evidence="1 2" key="1">
    <citation type="journal article" date="2011" name="BMC Genomics">
        <title>Genomic insights into an obligate epibiotic bacterial predator: Micavibrio aeruginosavorus ARL-13.</title>
        <authorList>
            <person name="Wang Z."/>
            <person name="Kadouri D."/>
            <person name="Wu M."/>
        </authorList>
    </citation>
    <scope>NUCLEOTIDE SEQUENCE [LARGE SCALE GENOMIC DNA]</scope>
    <source>
        <strain evidence="1 2">ARL-13</strain>
    </source>
</reference>
<dbReference type="AlphaFoldDB" id="G2KM13"/>
<accession>G2KM13</accession>
<protein>
    <submittedName>
        <fullName evidence="1">Uncharacterized protein</fullName>
    </submittedName>
</protein>
<proteinExistence type="predicted"/>
<keyword evidence="2" id="KW-1185">Reference proteome</keyword>
<dbReference type="HOGENOM" id="CLU_3330115_0_0_5"/>
<name>G2KM13_MICAA</name>
<dbReference type="KEGG" id="mai:MICA_1391"/>
<evidence type="ECO:0000313" key="2">
    <source>
        <dbReference type="Proteomes" id="UP000009286"/>
    </source>
</evidence>
<dbReference type="Proteomes" id="UP000009286">
    <property type="component" value="Chromosome"/>
</dbReference>
<evidence type="ECO:0000313" key="1">
    <source>
        <dbReference type="EMBL" id="AEP09709.1"/>
    </source>
</evidence>